<dbReference type="InterPro" id="IPR050389">
    <property type="entry name" value="LysR-type_TF"/>
</dbReference>
<dbReference type="KEGG" id="parl:PEC302110_15190"/>
<dbReference type="GO" id="GO:0003700">
    <property type="term" value="F:DNA-binding transcription factor activity"/>
    <property type="evidence" value="ECO:0007669"/>
    <property type="project" value="InterPro"/>
</dbReference>
<evidence type="ECO:0000259" key="5">
    <source>
        <dbReference type="PROSITE" id="PS50931"/>
    </source>
</evidence>
<dbReference type="PROSITE" id="PS50931">
    <property type="entry name" value="HTH_LYSR"/>
    <property type="match status" value="1"/>
</dbReference>
<dbReference type="InterPro" id="IPR036388">
    <property type="entry name" value="WH-like_DNA-bd_sf"/>
</dbReference>
<sequence length="301" mass="33954">MRYKGLDLNLLAALEVLLTEQSVSRAATKMHLSQSAMSNALSRLRERFSDELLVPAGRGFHLSPRAHRLLPEVRAIMARIDGGVLSRCSASPAMAKRHIRLMASDYVSLTALAEGLSKLSVEAPNLTFDIIKMTDQPFRYIEQYDIDLLITSDLYISHKHPSQPWFCDDYVALVCSHGKWTSQNFDRDSFTVAPQIAVRFEPRGNQTHDENLLSTLGIMKNTVLTISSHALIPYFLVGTDRVATLQRRLAAIFMQQFPLRLIELPVVVPPIKEVFQWHQSNDGDPVLDFVRHKLLSLMDGC</sequence>
<dbReference type="InterPro" id="IPR036390">
    <property type="entry name" value="WH_DNA-bd_sf"/>
</dbReference>
<comment type="similarity">
    <text evidence="1">Belongs to the LysR transcriptional regulatory family.</text>
</comment>
<feature type="domain" description="HTH lysR-type" evidence="5">
    <location>
        <begin position="6"/>
        <end position="63"/>
    </location>
</feature>
<dbReference type="RefSeq" id="WP_261848520.1">
    <property type="nucleotide sequence ID" value="NZ_AP028908.1"/>
</dbReference>
<dbReference type="Gene3D" id="3.40.190.10">
    <property type="entry name" value="Periplasmic binding protein-like II"/>
    <property type="match status" value="2"/>
</dbReference>
<name>A0AAN0MKC6_9GAMM</name>
<evidence type="ECO:0000256" key="1">
    <source>
        <dbReference type="ARBA" id="ARBA00009437"/>
    </source>
</evidence>
<dbReference type="EMBL" id="AP028908">
    <property type="protein sequence ID" value="BES84422.1"/>
    <property type="molecule type" value="Genomic_DNA"/>
</dbReference>
<protein>
    <submittedName>
        <fullName evidence="6">LysR substrate-binding domain-containing protein</fullName>
    </submittedName>
</protein>
<evidence type="ECO:0000313" key="7">
    <source>
        <dbReference type="Proteomes" id="UP001377830"/>
    </source>
</evidence>
<dbReference type="Proteomes" id="UP001377830">
    <property type="component" value="Chromosome"/>
</dbReference>
<gene>
    <name evidence="6" type="ORF">PEC302110_15190</name>
</gene>
<dbReference type="InterPro" id="IPR000847">
    <property type="entry name" value="LysR_HTH_N"/>
</dbReference>
<evidence type="ECO:0000256" key="3">
    <source>
        <dbReference type="ARBA" id="ARBA00023125"/>
    </source>
</evidence>
<evidence type="ECO:0000313" key="6">
    <source>
        <dbReference type="EMBL" id="BES84422.1"/>
    </source>
</evidence>
<dbReference type="PANTHER" id="PTHR30118:SF6">
    <property type="entry name" value="HTH-TYPE TRANSCRIPTIONAL REGULATOR LEUO"/>
    <property type="match status" value="1"/>
</dbReference>
<keyword evidence="2" id="KW-0805">Transcription regulation</keyword>
<evidence type="ECO:0000256" key="2">
    <source>
        <dbReference type="ARBA" id="ARBA00023015"/>
    </source>
</evidence>
<dbReference type="Gene3D" id="1.10.10.10">
    <property type="entry name" value="Winged helix-like DNA-binding domain superfamily/Winged helix DNA-binding domain"/>
    <property type="match status" value="1"/>
</dbReference>
<dbReference type="Pfam" id="PF00126">
    <property type="entry name" value="HTH_1"/>
    <property type="match status" value="1"/>
</dbReference>
<dbReference type="GO" id="GO:0003677">
    <property type="term" value="F:DNA binding"/>
    <property type="evidence" value="ECO:0007669"/>
    <property type="project" value="UniProtKB-KW"/>
</dbReference>
<accession>A0AAN0MKC6</accession>
<keyword evidence="4" id="KW-0804">Transcription</keyword>
<dbReference type="SUPFAM" id="SSF46785">
    <property type="entry name" value="Winged helix' DNA-binding domain"/>
    <property type="match status" value="1"/>
</dbReference>
<keyword evidence="3" id="KW-0238">DNA-binding</keyword>
<reference evidence="7" key="1">
    <citation type="journal article" date="2024" name="Int. J. Syst. Evol. Microbiol.">
        <title>Pectobacterium araliae sp. nov., a pathogen causing bacterial soft rot of Japanese angelica tree in Japan.</title>
        <authorList>
            <person name="Sawada H."/>
            <person name="Someya N."/>
            <person name="Morohoshi T."/>
            <person name="Ono M."/>
            <person name="Satou M."/>
        </authorList>
    </citation>
    <scope>NUCLEOTIDE SEQUENCE [LARGE SCALE GENOMIC DNA]</scope>
    <source>
        <strain evidence="7">MAFF 302110</strain>
    </source>
</reference>
<dbReference type="PANTHER" id="PTHR30118">
    <property type="entry name" value="HTH-TYPE TRANSCRIPTIONAL REGULATOR LEUO-RELATED"/>
    <property type="match status" value="1"/>
</dbReference>
<organism evidence="6 7">
    <name type="scientific">Pectobacterium araliae</name>
    <dbReference type="NCBI Taxonomy" id="3073862"/>
    <lineage>
        <taxon>Bacteria</taxon>
        <taxon>Pseudomonadati</taxon>
        <taxon>Pseudomonadota</taxon>
        <taxon>Gammaproteobacteria</taxon>
        <taxon>Enterobacterales</taxon>
        <taxon>Pectobacteriaceae</taxon>
        <taxon>Pectobacterium</taxon>
    </lineage>
</organism>
<proteinExistence type="inferred from homology"/>
<evidence type="ECO:0000256" key="4">
    <source>
        <dbReference type="ARBA" id="ARBA00023163"/>
    </source>
</evidence>
<keyword evidence="7" id="KW-1185">Reference proteome</keyword>
<dbReference type="SUPFAM" id="SSF53850">
    <property type="entry name" value="Periplasmic binding protein-like II"/>
    <property type="match status" value="1"/>
</dbReference>
<dbReference type="AlphaFoldDB" id="A0AAN0MKC6"/>